<dbReference type="InterPro" id="IPR001466">
    <property type="entry name" value="Beta-lactam-related"/>
</dbReference>
<dbReference type="GO" id="GO:0016787">
    <property type="term" value="F:hydrolase activity"/>
    <property type="evidence" value="ECO:0007669"/>
    <property type="project" value="UniProtKB-KW"/>
</dbReference>
<dbReference type="PANTHER" id="PTHR43283:SF3">
    <property type="entry name" value="BETA-LACTAMASE FAMILY PROTEIN (AFU_ORTHOLOGUE AFUA_5G07500)"/>
    <property type="match status" value="1"/>
</dbReference>
<dbReference type="Proteomes" id="UP001287445">
    <property type="component" value="Unassembled WGS sequence"/>
</dbReference>
<dbReference type="AlphaFoldDB" id="A0AAJ2R0R5"/>
<dbReference type="InterPro" id="IPR050789">
    <property type="entry name" value="Diverse_Enzym_Activities"/>
</dbReference>
<organism evidence="2 3">
    <name type="scientific">Delftia acidovorans</name>
    <name type="common">Pseudomonas acidovorans</name>
    <name type="synonym">Comamonas acidovorans</name>
    <dbReference type="NCBI Taxonomy" id="80866"/>
    <lineage>
        <taxon>Bacteria</taxon>
        <taxon>Pseudomonadati</taxon>
        <taxon>Pseudomonadota</taxon>
        <taxon>Betaproteobacteria</taxon>
        <taxon>Burkholderiales</taxon>
        <taxon>Comamonadaceae</taxon>
        <taxon>Delftia</taxon>
    </lineage>
</organism>
<reference evidence="2" key="1">
    <citation type="submission" date="2023-11" db="EMBL/GenBank/DDBJ databases">
        <title>Identification and selenium tolerance of Delftia acidovorans R3-25.</title>
        <authorList>
            <person name="Zhang S."/>
            <person name="Liu Y."/>
            <person name="Guo Y."/>
        </authorList>
    </citation>
    <scope>NUCLEOTIDE SEQUENCE</scope>
    <source>
        <strain evidence="2">R3-25</strain>
    </source>
</reference>
<name>A0AAJ2R0R5_DELAC</name>
<sequence length="416" mass="43028">MTIALSAAPSAPAAPAALPATLSSSPLSDRIQAVVRQALEAQRLVGAVVLVARGGALVHRQAAGWADRERGLPMGVDAVFRLASASKPIVSAAALVLVARGLLALDEGVECWLPRFRPRLADGGPARITVRQLLSHTAGLGYRFFEADAQGPYALAGVSDGMDGSGISLAENLRRIASVPLLYAPGTAWGYSLATDVLGALIEQVHGRPLDQAVRELVTGPLGMTDTGFAVTDALAAQRVAKAYVSDVPQPHPLAEGETVSPFEGSIGIAFSPSRIFDAQAFASGGAGMAGTAGDFLRLLEALRQGGNTLLPDALVAEMARDQTGGLALPNAPGFGFGLGFSVLRDAAQAASPESVGTWRWGGAYGHSWFVDRAQELSVVAFTNTLYEGMSGRFVNDLRDAVYGVCEVQGASGAPQ</sequence>
<keyword evidence="2" id="KW-0378">Hydrolase</keyword>
<protein>
    <submittedName>
        <fullName evidence="2">Serine hydrolase domain-containing protein</fullName>
        <ecNumber evidence="2">3.1.1.103</ecNumber>
    </submittedName>
</protein>
<feature type="domain" description="Beta-lactamase-related" evidence="1">
    <location>
        <begin position="32"/>
        <end position="399"/>
    </location>
</feature>
<evidence type="ECO:0000313" key="2">
    <source>
        <dbReference type="EMBL" id="MDX4953574.1"/>
    </source>
</evidence>
<dbReference type="PANTHER" id="PTHR43283">
    <property type="entry name" value="BETA-LACTAMASE-RELATED"/>
    <property type="match status" value="1"/>
</dbReference>
<dbReference type="RefSeq" id="WP_319073059.1">
    <property type="nucleotide sequence ID" value="NZ_JAWWMZ010000003.1"/>
</dbReference>
<dbReference type="InterPro" id="IPR012338">
    <property type="entry name" value="Beta-lactam/transpept-like"/>
</dbReference>
<dbReference type="Gene3D" id="3.40.710.10">
    <property type="entry name" value="DD-peptidase/beta-lactamase superfamily"/>
    <property type="match status" value="1"/>
</dbReference>
<accession>A0AAJ2R0R5</accession>
<proteinExistence type="predicted"/>
<dbReference type="Pfam" id="PF00144">
    <property type="entry name" value="Beta-lactamase"/>
    <property type="match status" value="1"/>
</dbReference>
<gene>
    <name evidence="2" type="ORF">SGN30_09070</name>
</gene>
<dbReference type="EC" id="3.1.1.103" evidence="2"/>
<dbReference type="EMBL" id="JAWWMZ010000003">
    <property type="protein sequence ID" value="MDX4953574.1"/>
    <property type="molecule type" value="Genomic_DNA"/>
</dbReference>
<dbReference type="SUPFAM" id="SSF56601">
    <property type="entry name" value="beta-lactamase/transpeptidase-like"/>
    <property type="match status" value="1"/>
</dbReference>
<evidence type="ECO:0000259" key="1">
    <source>
        <dbReference type="Pfam" id="PF00144"/>
    </source>
</evidence>
<comment type="caution">
    <text evidence="2">The sequence shown here is derived from an EMBL/GenBank/DDBJ whole genome shotgun (WGS) entry which is preliminary data.</text>
</comment>
<evidence type="ECO:0000313" key="3">
    <source>
        <dbReference type="Proteomes" id="UP001287445"/>
    </source>
</evidence>